<gene>
    <name evidence="8" type="ORF">SBA_ch2_0140</name>
</gene>
<evidence type="ECO:0000313" key="8">
    <source>
        <dbReference type="EMBL" id="BBF71481.1"/>
    </source>
</evidence>
<feature type="transmembrane region" description="Helical" evidence="6">
    <location>
        <begin position="187"/>
        <end position="206"/>
    </location>
</feature>
<name>A0ABM7G2F5_9SPHN</name>
<dbReference type="CDD" id="cd17328">
    <property type="entry name" value="MFS_spinster_like"/>
    <property type="match status" value="1"/>
</dbReference>
<feature type="transmembrane region" description="Helical" evidence="6">
    <location>
        <begin position="271"/>
        <end position="294"/>
    </location>
</feature>
<evidence type="ECO:0000256" key="5">
    <source>
        <dbReference type="ARBA" id="ARBA00023136"/>
    </source>
</evidence>
<sequence>MRNPSIMDAGPQAIPENASLSADGRSLLSWTIVALFLLNCLNYIDRLLFSVAQEMIKVDLHLSDFQLGLIGGPAFAILYTVFSFPIARAADRGRRVGIIAISLTLWSAMTAFCGIAANFVQMLIGRAAVSIGEAGCTPASHSLISDAFPAQRRATAIAIFAVAGPFGAIVAAVGGGALIAAYGWRTAFVICGMAGIVMALLFRTTVAEPPRSQNRPHHSASFVDTVRQLLARRSFALVAIAGGVAGIGSYANQQYMVSFLMRGHGLSLANASALMGLVIGGVGIVCTLLGGPMMDLGARRYPRIKAWLPSFGLLWCGALYAVAFQIPTVGLAVMLMVLGSMGQHFYMPAMYAHGQDVAPPHMRAMASAMIIATSSILGYGLGPPLIGLASDILGESARVSAGLSLADCAKGAVAACEAASAQGLRLSLSLGSCFFILAAGLFAWASRWIVADVHDDDRH</sequence>
<dbReference type="PANTHER" id="PTHR23505:SF79">
    <property type="entry name" value="PROTEIN SPINSTER"/>
    <property type="match status" value="1"/>
</dbReference>
<dbReference type="InterPro" id="IPR020846">
    <property type="entry name" value="MFS_dom"/>
</dbReference>
<accession>A0ABM7G2F5</accession>
<evidence type="ECO:0000313" key="9">
    <source>
        <dbReference type="Proteomes" id="UP001059971"/>
    </source>
</evidence>
<dbReference type="InterPro" id="IPR036259">
    <property type="entry name" value="MFS_trans_sf"/>
</dbReference>
<dbReference type="InterPro" id="IPR044770">
    <property type="entry name" value="MFS_spinster-like"/>
</dbReference>
<evidence type="ECO:0000256" key="1">
    <source>
        <dbReference type="ARBA" id="ARBA00004141"/>
    </source>
</evidence>
<reference evidence="8" key="1">
    <citation type="submission" date="2018-07" db="EMBL/GenBank/DDBJ databases">
        <title>Complete genome sequence of Sphingomonas bisphenolicum strain AO1, a bisphenol A degradative bacterium isolated from Japanese farm field.</title>
        <authorList>
            <person name="Murakami M."/>
            <person name="Koh M."/>
            <person name="Koba S."/>
            <person name="Matsumura Y."/>
        </authorList>
    </citation>
    <scope>NUCLEOTIDE SEQUENCE</scope>
    <source>
        <strain evidence="8">AO1</strain>
    </source>
</reference>
<dbReference type="SUPFAM" id="SSF103473">
    <property type="entry name" value="MFS general substrate transporter"/>
    <property type="match status" value="1"/>
</dbReference>
<dbReference type="PANTHER" id="PTHR23505">
    <property type="entry name" value="SPINSTER"/>
    <property type="match status" value="1"/>
</dbReference>
<feature type="transmembrane region" description="Helical" evidence="6">
    <location>
        <begin position="98"/>
        <end position="120"/>
    </location>
</feature>
<evidence type="ECO:0000259" key="7">
    <source>
        <dbReference type="PROSITE" id="PS50850"/>
    </source>
</evidence>
<comment type="subcellular location">
    <subcellularLocation>
        <location evidence="1">Membrane</location>
        <topology evidence="1">Multi-pass membrane protein</topology>
    </subcellularLocation>
</comment>
<keyword evidence="5 6" id="KW-0472">Membrane</keyword>
<keyword evidence="2" id="KW-0813">Transport</keyword>
<feature type="transmembrane region" description="Helical" evidence="6">
    <location>
        <begin position="157"/>
        <end position="181"/>
    </location>
</feature>
<feature type="transmembrane region" description="Helical" evidence="6">
    <location>
        <begin position="27"/>
        <end position="44"/>
    </location>
</feature>
<evidence type="ECO:0000256" key="6">
    <source>
        <dbReference type="SAM" id="Phobius"/>
    </source>
</evidence>
<feature type="transmembrane region" description="Helical" evidence="6">
    <location>
        <begin position="65"/>
        <end position="86"/>
    </location>
</feature>
<evidence type="ECO:0000256" key="4">
    <source>
        <dbReference type="ARBA" id="ARBA00022989"/>
    </source>
</evidence>
<dbReference type="Proteomes" id="UP001059971">
    <property type="component" value="Chromosome 2"/>
</dbReference>
<dbReference type="PROSITE" id="PS50850">
    <property type="entry name" value="MFS"/>
    <property type="match status" value="1"/>
</dbReference>
<protein>
    <submittedName>
        <fullName evidence="8">MFS transporter</fullName>
    </submittedName>
</protein>
<feature type="transmembrane region" description="Helical" evidence="6">
    <location>
        <begin position="364"/>
        <end position="382"/>
    </location>
</feature>
<feature type="transmembrane region" description="Helical" evidence="6">
    <location>
        <begin position="306"/>
        <end position="326"/>
    </location>
</feature>
<feature type="domain" description="Major facilitator superfamily (MFS) profile" evidence="7">
    <location>
        <begin position="31"/>
        <end position="457"/>
    </location>
</feature>
<keyword evidence="4 6" id="KW-1133">Transmembrane helix</keyword>
<evidence type="ECO:0000256" key="2">
    <source>
        <dbReference type="ARBA" id="ARBA00022448"/>
    </source>
</evidence>
<dbReference type="Gene3D" id="1.20.1250.20">
    <property type="entry name" value="MFS general substrate transporter like domains"/>
    <property type="match status" value="1"/>
</dbReference>
<keyword evidence="9" id="KW-1185">Reference proteome</keyword>
<organism evidence="8 9">
    <name type="scientific">Sphingomonas bisphenolicum</name>
    <dbReference type="NCBI Taxonomy" id="296544"/>
    <lineage>
        <taxon>Bacteria</taxon>
        <taxon>Pseudomonadati</taxon>
        <taxon>Pseudomonadota</taxon>
        <taxon>Alphaproteobacteria</taxon>
        <taxon>Sphingomonadales</taxon>
        <taxon>Sphingomonadaceae</taxon>
        <taxon>Sphingomonas</taxon>
    </lineage>
</organism>
<feature type="transmembrane region" description="Helical" evidence="6">
    <location>
        <begin position="234"/>
        <end position="251"/>
    </location>
</feature>
<proteinExistence type="predicted"/>
<dbReference type="InterPro" id="IPR011701">
    <property type="entry name" value="MFS"/>
</dbReference>
<dbReference type="Pfam" id="PF07690">
    <property type="entry name" value="MFS_1"/>
    <property type="match status" value="1"/>
</dbReference>
<keyword evidence="3 6" id="KW-0812">Transmembrane</keyword>
<dbReference type="EMBL" id="AP018818">
    <property type="protein sequence ID" value="BBF71481.1"/>
    <property type="molecule type" value="Genomic_DNA"/>
</dbReference>
<feature type="transmembrane region" description="Helical" evidence="6">
    <location>
        <begin position="428"/>
        <end position="450"/>
    </location>
</feature>
<evidence type="ECO:0000256" key="3">
    <source>
        <dbReference type="ARBA" id="ARBA00022692"/>
    </source>
</evidence>